<dbReference type="InterPro" id="IPR058795">
    <property type="entry name" value="LcnD_C"/>
</dbReference>
<feature type="domain" description="LcnD-like long helical bundle" evidence="7">
    <location>
        <begin position="99"/>
        <end position="312"/>
    </location>
</feature>
<dbReference type="InterPro" id="IPR058794">
    <property type="entry name" value="HB_LcnD"/>
</dbReference>
<evidence type="ECO:0000256" key="1">
    <source>
        <dbReference type="ARBA" id="ARBA00004167"/>
    </source>
</evidence>
<keyword evidence="4" id="KW-0812">Transmembrane</keyword>
<evidence type="ECO:0000256" key="6">
    <source>
        <dbReference type="ARBA" id="ARBA00023136"/>
    </source>
</evidence>
<evidence type="ECO:0000256" key="2">
    <source>
        <dbReference type="ARBA" id="ARBA00009477"/>
    </source>
</evidence>
<dbReference type="Pfam" id="PF25935">
    <property type="entry name" value="BSH_LcnD"/>
    <property type="match status" value="1"/>
</dbReference>
<evidence type="ECO:0000256" key="4">
    <source>
        <dbReference type="ARBA" id="ARBA00022692"/>
    </source>
</evidence>
<evidence type="ECO:0000256" key="5">
    <source>
        <dbReference type="ARBA" id="ARBA00022989"/>
    </source>
</evidence>
<comment type="similarity">
    <text evidence="2">Belongs to the membrane fusion protein (MFP) (TC 8.A.1) family.</text>
</comment>
<dbReference type="InterPro" id="IPR058786">
    <property type="entry name" value="BSH_LcnD"/>
</dbReference>
<keyword evidence="3" id="KW-0813">Transport</keyword>
<dbReference type="PANTHER" id="PTHR30386:SF26">
    <property type="entry name" value="TRANSPORT PROTEIN COMB"/>
    <property type="match status" value="1"/>
</dbReference>
<evidence type="ECO:0000313" key="11">
    <source>
        <dbReference type="Proteomes" id="UP000002067"/>
    </source>
</evidence>
<keyword evidence="5" id="KW-1133">Transmembrane helix</keyword>
<protein>
    <submittedName>
        <fullName evidence="10">Transporter protein</fullName>
    </submittedName>
</protein>
<evidence type="ECO:0000259" key="9">
    <source>
        <dbReference type="Pfam" id="PF25940"/>
    </source>
</evidence>
<sequence>MMDPKKLATTEYYQHRFRNFSTMIIMPSTILFLGLLLFLIFARREVTVLTAAEIEPVKAAVTVQATAANRIVSNRMKEGKRVKKGETLLVYHDVANPTQIKLLKQQLATLKEQQQQLDVLKQSVTENKDLFSKADRFGYQQQVQDYLSQRRVLTLTAEAEQATQTVASEKNKEIDRLLSASIQTSQAKMAAISGAKAAIQANKPLPSRHAYHYFYQQYESEIKNTDAEAQANLKRQYLAQLQTQLDEEQTNLTSLEQQRAGQKQADVSAQKAGETQANLTALQSRLQQTAVAEQTKVQQQIQADEAKLATLNDETQNYHVKASASGVLHLETALAGNQYVPSGSVLARILPDLTEQTAADIKLGVLPTEIMSIKRGQKVRLRIAENVPTPTILDGRVYAIDVAPTRDPKVGNFFTVKARVKLSKSQRQSLYYGLAGQASVITGTKTYWDYFADKMFNHR</sequence>
<dbReference type="EMBL" id="AP011548">
    <property type="protein sequence ID" value="BAI42821.1"/>
    <property type="molecule type" value="Genomic_DNA"/>
</dbReference>
<evidence type="ECO:0000259" key="7">
    <source>
        <dbReference type="Pfam" id="PF25887"/>
    </source>
</evidence>
<dbReference type="NCBIfam" id="TIGR01000">
    <property type="entry name" value="bacteriocin_acc"/>
    <property type="match status" value="1"/>
</dbReference>
<dbReference type="Proteomes" id="UP000002067">
    <property type="component" value="Chromosome"/>
</dbReference>
<dbReference type="GO" id="GO:0016020">
    <property type="term" value="C:membrane"/>
    <property type="evidence" value="ECO:0007669"/>
    <property type="project" value="UniProtKB-SubCell"/>
</dbReference>
<reference evidence="10 11" key="1">
    <citation type="journal article" date="2009" name="J. Bacteriol.">
        <title>Complete genome sequence of the probiotic Lactobacillus rhamnosus ATCC 53103.</title>
        <authorList>
            <person name="Morita H."/>
            <person name="Toh H."/>
            <person name="Oshima K."/>
            <person name="Murakami M."/>
            <person name="Taylor T.D."/>
            <person name="Igimi S."/>
            <person name="Hattori M."/>
        </authorList>
    </citation>
    <scope>NUCLEOTIDE SEQUENCE [LARGE SCALE GENOMIC DNA]</scope>
    <source>
        <strain evidence="11">ATCC 53103 / LMG 18243 / GG [Tokyo]</strain>
    </source>
</reference>
<keyword evidence="6" id="KW-0472">Membrane</keyword>
<feature type="domain" description="LcnD-like barrel-sandwich hybrid" evidence="8">
    <location>
        <begin position="61"/>
        <end position="351"/>
    </location>
</feature>
<evidence type="ECO:0000259" key="8">
    <source>
        <dbReference type="Pfam" id="PF25935"/>
    </source>
</evidence>
<dbReference type="KEGG" id="lrg:LRHM_2294"/>
<feature type="domain" description="LcnD-like C-terminal" evidence="9">
    <location>
        <begin position="356"/>
        <end position="445"/>
    </location>
</feature>
<accession>A0A7S7JI25</accession>
<proteinExistence type="inferred from homology"/>
<name>A0A7S7JI25_LACRG</name>
<dbReference type="InterPro" id="IPR050739">
    <property type="entry name" value="MFP"/>
</dbReference>
<gene>
    <name evidence="10" type="ordered locus">LRHM_2294</name>
</gene>
<dbReference type="AlphaFoldDB" id="A0A7S7JI25"/>
<organism evidence="10 11">
    <name type="scientific">Lacticaseibacillus rhamnosus (strain ATCC 53103 / LMG 18243 / GG)</name>
    <name type="common">Lactobacillus rhamnosus</name>
    <dbReference type="NCBI Taxonomy" id="568703"/>
    <lineage>
        <taxon>Bacteria</taxon>
        <taxon>Bacillati</taxon>
        <taxon>Bacillota</taxon>
        <taxon>Bacilli</taxon>
        <taxon>Lactobacillales</taxon>
        <taxon>Lactobacillaceae</taxon>
        <taxon>Lacticaseibacillus</taxon>
    </lineage>
</organism>
<dbReference type="Pfam" id="PF25887">
    <property type="entry name" value="HB_LcnD"/>
    <property type="match status" value="1"/>
</dbReference>
<evidence type="ECO:0000256" key="3">
    <source>
        <dbReference type="ARBA" id="ARBA00022448"/>
    </source>
</evidence>
<evidence type="ECO:0000313" key="10">
    <source>
        <dbReference type="EMBL" id="BAI42821.1"/>
    </source>
</evidence>
<dbReference type="RefSeq" id="WP_014570076.1">
    <property type="nucleotide sequence ID" value="NC_013198.1"/>
</dbReference>
<dbReference type="KEGG" id="lrh:LGG_02385"/>
<dbReference type="InterPro" id="IPR005696">
    <property type="entry name" value="MesE/LcnD"/>
</dbReference>
<comment type="subcellular location">
    <subcellularLocation>
        <location evidence="1">Membrane</location>
        <topology evidence="1">Single-pass membrane protein</topology>
    </subcellularLocation>
</comment>
<dbReference type="Pfam" id="PF25940">
    <property type="entry name" value="LcnD_C"/>
    <property type="match status" value="1"/>
</dbReference>
<dbReference type="PANTHER" id="PTHR30386">
    <property type="entry name" value="MEMBRANE FUSION SUBUNIT OF EMRAB-TOLC MULTIDRUG EFFLUX PUMP"/>
    <property type="match status" value="1"/>
</dbReference>